<sequence>MKKRIDLTGRQFGDLTVIAKAEVKEKGRFWTCECSCGKTVVAKQADLKNQIVTTCGHEEVAETKKVATKPAVEKKAPAKKAPTKKTTNGTGYVGVSKVELKSGTRYKSSISVDGKSKHLGTFDTLEEAVKARQEAEEMYR</sequence>
<evidence type="ECO:0008006" key="4">
    <source>
        <dbReference type="Google" id="ProtNLM"/>
    </source>
</evidence>
<reference evidence="2 3" key="1">
    <citation type="journal article" date="2017" name="Int. J. Syst. Evol. Microbiol.">
        <title>Jeotgalibaca porci sp. nov. and Jeotgalibaca arthritidis sp. nov., isolated from pigs, and emended description of the genus Jeotgalibaca.</title>
        <authorList>
            <person name="Zamora L."/>
            <person name="Perez-Sancho M."/>
            <person name="Dominguez L."/>
            <person name="Fernandez-Garayzabal J.F."/>
            <person name="Vela A.I."/>
        </authorList>
    </citation>
    <scope>NUCLEOTIDE SEQUENCE [LARGE SCALE GENOMIC DNA]</scope>
    <source>
        <strain evidence="2 3">CECT 9157</strain>
    </source>
</reference>
<dbReference type="Proteomes" id="UP000501451">
    <property type="component" value="Chromosome"/>
</dbReference>
<evidence type="ECO:0000256" key="1">
    <source>
        <dbReference type="SAM" id="MobiDB-lite"/>
    </source>
</evidence>
<dbReference type="GO" id="GO:0003677">
    <property type="term" value="F:DNA binding"/>
    <property type="evidence" value="ECO:0007669"/>
    <property type="project" value="InterPro"/>
</dbReference>
<dbReference type="AlphaFoldDB" id="A0A6G7K7Y1"/>
<gene>
    <name evidence="2" type="ORF">G7057_01970</name>
</gene>
<dbReference type="SUPFAM" id="SSF54171">
    <property type="entry name" value="DNA-binding domain"/>
    <property type="match status" value="1"/>
</dbReference>
<feature type="region of interest" description="Disordered" evidence="1">
    <location>
        <begin position="64"/>
        <end position="88"/>
    </location>
</feature>
<feature type="compositionally biased region" description="Basic and acidic residues" evidence="1">
    <location>
        <begin position="64"/>
        <end position="76"/>
    </location>
</feature>
<proteinExistence type="predicted"/>
<accession>A0A6G7K7Y1</accession>
<dbReference type="KEGG" id="jar:G7057_01970"/>
<name>A0A6G7K7Y1_9LACT</name>
<evidence type="ECO:0000313" key="2">
    <source>
        <dbReference type="EMBL" id="QII81360.1"/>
    </source>
</evidence>
<evidence type="ECO:0000313" key="3">
    <source>
        <dbReference type="Proteomes" id="UP000501451"/>
    </source>
</evidence>
<organism evidence="2 3">
    <name type="scientific">Jeotgalibaca arthritidis</name>
    <dbReference type="NCBI Taxonomy" id="1868794"/>
    <lineage>
        <taxon>Bacteria</taxon>
        <taxon>Bacillati</taxon>
        <taxon>Bacillota</taxon>
        <taxon>Bacilli</taxon>
        <taxon>Lactobacillales</taxon>
        <taxon>Carnobacteriaceae</taxon>
        <taxon>Jeotgalibaca</taxon>
    </lineage>
</organism>
<dbReference type="RefSeq" id="WP_166160919.1">
    <property type="nucleotide sequence ID" value="NZ_CP049740.1"/>
</dbReference>
<protein>
    <recommendedName>
        <fullName evidence="4">AP2 domain-containing protein</fullName>
    </recommendedName>
</protein>
<keyword evidence="3" id="KW-1185">Reference proteome</keyword>
<dbReference type="InterPro" id="IPR016177">
    <property type="entry name" value="DNA-bd_dom_sf"/>
</dbReference>
<dbReference type="EMBL" id="CP049740">
    <property type="protein sequence ID" value="QII81360.1"/>
    <property type="molecule type" value="Genomic_DNA"/>
</dbReference>